<dbReference type="EMBL" id="KK107238">
    <property type="protein sequence ID" value="EZA54724.1"/>
    <property type="molecule type" value="Genomic_DNA"/>
</dbReference>
<organism evidence="1 2">
    <name type="scientific">Ooceraea biroi</name>
    <name type="common">Clonal raider ant</name>
    <name type="synonym">Cerapachys biroi</name>
    <dbReference type="NCBI Taxonomy" id="2015173"/>
    <lineage>
        <taxon>Eukaryota</taxon>
        <taxon>Metazoa</taxon>
        <taxon>Ecdysozoa</taxon>
        <taxon>Arthropoda</taxon>
        <taxon>Hexapoda</taxon>
        <taxon>Insecta</taxon>
        <taxon>Pterygota</taxon>
        <taxon>Neoptera</taxon>
        <taxon>Endopterygota</taxon>
        <taxon>Hymenoptera</taxon>
        <taxon>Apocrita</taxon>
        <taxon>Aculeata</taxon>
        <taxon>Formicoidea</taxon>
        <taxon>Formicidae</taxon>
        <taxon>Dorylinae</taxon>
        <taxon>Ooceraea</taxon>
    </lineage>
</organism>
<name>A0A026WHZ6_OOCBI</name>
<sequence>MAACEAVKDLFMQINMGTFTLHLSTPTGTLRKRVHGTCSRTGRLKEVDENKIKRRSEILDASFNNREYSQSRRMKSHRSVLIHAPRAPSSLCGTTGCVKLVGHVGVKSVPRSLPAITSCTGRLPAACARAP</sequence>
<proteinExistence type="predicted"/>
<accession>A0A026WHZ6</accession>
<evidence type="ECO:0000313" key="1">
    <source>
        <dbReference type="EMBL" id="EZA54724.1"/>
    </source>
</evidence>
<dbReference type="AlphaFoldDB" id="A0A026WHZ6"/>
<gene>
    <name evidence="1" type="ORF">X777_05009</name>
</gene>
<dbReference type="Proteomes" id="UP000053097">
    <property type="component" value="Unassembled WGS sequence"/>
</dbReference>
<keyword evidence="2" id="KW-1185">Reference proteome</keyword>
<protein>
    <submittedName>
        <fullName evidence="1">Uncharacterized protein</fullName>
    </submittedName>
</protein>
<reference evidence="1 2" key="1">
    <citation type="journal article" date="2014" name="Curr. Biol.">
        <title>The genome of the clonal raider ant Cerapachys biroi.</title>
        <authorList>
            <person name="Oxley P.R."/>
            <person name="Ji L."/>
            <person name="Fetter-Pruneda I."/>
            <person name="McKenzie S.K."/>
            <person name="Li C."/>
            <person name="Hu H."/>
            <person name="Zhang G."/>
            <person name="Kronauer D.J."/>
        </authorList>
    </citation>
    <scope>NUCLEOTIDE SEQUENCE [LARGE SCALE GENOMIC DNA]</scope>
</reference>
<evidence type="ECO:0000313" key="2">
    <source>
        <dbReference type="Proteomes" id="UP000053097"/>
    </source>
</evidence>